<dbReference type="RefSeq" id="WP_197706904.1">
    <property type="nucleotide sequence ID" value="NZ_LT837803.1"/>
</dbReference>
<dbReference type="AlphaFoldDB" id="A0A7Z7HS54"/>
<name>A0A7Z7HS54_9PROT</name>
<keyword evidence="3" id="KW-1185">Reference proteome</keyword>
<feature type="domain" description="RsaL-like HTH" evidence="1">
    <location>
        <begin position="14"/>
        <end position="56"/>
    </location>
</feature>
<dbReference type="Proteomes" id="UP000242886">
    <property type="component" value="Chromosome SDENCHOL"/>
</dbReference>
<accession>A0A7Z7HS54</accession>
<evidence type="ECO:0000259" key="1">
    <source>
        <dbReference type="Pfam" id="PF22495"/>
    </source>
</evidence>
<organism evidence="2 3">
    <name type="scientific">Sterolibacterium denitrificans</name>
    <dbReference type="NCBI Taxonomy" id="157592"/>
    <lineage>
        <taxon>Bacteria</taxon>
        <taxon>Pseudomonadati</taxon>
        <taxon>Pseudomonadota</taxon>
        <taxon>Betaproteobacteria</taxon>
        <taxon>Nitrosomonadales</taxon>
        <taxon>Sterolibacteriaceae</taxon>
        <taxon>Sterolibacterium</taxon>
    </lineage>
</organism>
<reference evidence="2" key="1">
    <citation type="submission" date="2017-03" db="EMBL/GenBank/DDBJ databases">
        <authorList>
            <consortium name="AG Boll"/>
        </authorList>
    </citation>
    <scope>NUCLEOTIDE SEQUENCE [LARGE SCALE GENOMIC DNA]</scope>
    <source>
        <strain evidence="2">Chol</strain>
    </source>
</reference>
<dbReference type="Gene3D" id="1.10.260.40">
    <property type="entry name" value="lambda repressor-like DNA-binding domains"/>
    <property type="match status" value="1"/>
</dbReference>
<dbReference type="CDD" id="cd00093">
    <property type="entry name" value="HTH_XRE"/>
    <property type="match status" value="1"/>
</dbReference>
<dbReference type="InterPro" id="IPR055172">
    <property type="entry name" value="HTH_RsaL-like"/>
</dbReference>
<dbReference type="InterPro" id="IPR001387">
    <property type="entry name" value="Cro/C1-type_HTH"/>
</dbReference>
<proteinExistence type="predicted"/>
<gene>
    <name evidence="2" type="ORF">SDENCHOL_20699</name>
</gene>
<evidence type="ECO:0000313" key="3">
    <source>
        <dbReference type="Proteomes" id="UP000242886"/>
    </source>
</evidence>
<evidence type="ECO:0000313" key="2">
    <source>
        <dbReference type="EMBL" id="SMB28761.1"/>
    </source>
</evidence>
<dbReference type="Pfam" id="PF22495">
    <property type="entry name" value="HTH_92"/>
    <property type="match status" value="1"/>
</dbReference>
<sequence>MAKSKKIDMGNLAELRRAHGENQEVFWRRFGVTQSGGSRYESGRNIPTPIAILVGLWATGQINDEALLQARKVINRPLVIKTVEYFT</sequence>
<dbReference type="GO" id="GO:0003677">
    <property type="term" value="F:DNA binding"/>
    <property type="evidence" value="ECO:0007669"/>
    <property type="project" value="InterPro"/>
</dbReference>
<protein>
    <submittedName>
        <fullName evidence="2">Transcriptional regulator, XRE family</fullName>
    </submittedName>
</protein>
<dbReference type="InterPro" id="IPR010982">
    <property type="entry name" value="Lambda_DNA-bd_dom_sf"/>
</dbReference>
<dbReference type="SUPFAM" id="SSF47413">
    <property type="entry name" value="lambda repressor-like DNA-binding domains"/>
    <property type="match status" value="1"/>
</dbReference>
<dbReference type="EMBL" id="LT837803">
    <property type="protein sequence ID" value="SMB28761.1"/>
    <property type="molecule type" value="Genomic_DNA"/>
</dbReference>